<reference evidence="1" key="1">
    <citation type="journal article" date="2020" name="Nature">
        <title>Giant virus diversity and host interactions through global metagenomics.</title>
        <authorList>
            <person name="Schulz F."/>
            <person name="Roux S."/>
            <person name="Paez-Espino D."/>
            <person name="Jungbluth S."/>
            <person name="Walsh D.A."/>
            <person name="Denef V.J."/>
            <person name="McMahon K.D."/>
            <person name="Konstantinidis K.T."/>
            <person name="Eloe-Fadrosh E.A."/>
            <person name="Kyrpides N.C."/>
            <person name="Woyke T."/>
        </authorList>
    </citation>
    <scope>NUCLEOTIDE SEQUENCE</scope>
    <source>
        <strain evidence="1">GVMAG-S-1016713-123</strain>
    </source>
</reference>
<protein>
    <submittedName>
        <fullName evidence="1">Uncharacterized protein</fullName>
    </submittedName>
</protein>
<dbReference type="EMBL" id="MN740567">
    <property type="protein sequence ID" value="QHU34136.1"/>
    <property type="molecule type" value="Genomic_DNA"/>
</dbReference>
<proteinExistence type="predicted"/>
<accession>A0A6C0LTE4</accession>
<evidence type="ECO:0000313" key="1">
    <source>
        <dbReference type="EMBL" id="QHU34136.1"/>
    </source>
</evidence>
<dbReference type="AlphaFoldDB" id="A0A6C0LTE4"/>
<name>A0A6C0LTE4_9ZZZZ</name>
<sequence length="196" mass="22998">MTDIVLNEFTEFGKVKDIWNDSLHDKTGLTEFLNNVVMNMNMFDNSNNNGYGIMLQDLSDIYVLVSKQDFPFNKLKTTHNHSIDLSKANKNLVLGYIWLCPWKLENKGCVPYHFIKFIDSRLSGLNIAKYMITNYEGNGKERYLLPYDIGFGARKYWKKYFIETHDINNKNELEQIINEGNLKLSDIKWDNLFAIF</sequence>
<organism evidence="1">
    <name type="scientific">viral metagenome</name>
    <dbReference type="NCBI Taxonomy" id="1070528"/>
    <lineage>
        <taxon>unclassified sequences</taxon>
        <taxon>metagenomes</taxon>
        <taxon>organismal metagenomes</taxon>
    </lineage>
</organism>